<organism evidence="4 5">
    <name type="scientific">Tetradesmus obliquus</name>
    <name type="common">Green alga</name>
    <name type="synonym">Acutodesmus obliquus</name>
    <dbReference type="NCBI Taxonomy" id="3088"/>
    <lineage>
        <taxon>Eukaryota</taxon>
        <taxon>Viridiplantae</taxon>
        <taxon>Chlorophyta</taxon>
        <taxon>core chlorophytes</taxon>
        <taxon>Chlorophyceae</taxon>
        <taxon>CS clade</taxon>
        <taxon>Sphaeropleales</taxon>
        <taxon>Scenedesmaceae</taxon>
        <taxon>Tetradesmus</taxon>
    </lineage>
</organism>
<reference evidence="4 5" key="1">
    <citation type="submission" date="2023-05" db="EMBL/GenBank/DDBJ databases">
        <title>A 100% complete, gapless, phased diploid assembly of the Scenedesmus obliquus UTEX 3031 genome.</title>
        <authorList>
            <person name="Biondi T.C."/>
            <person name="Hanschen E.R."/>
            <person name="Kwon T."/>
            <person name="Eng W."/>
            <person name="Kruse C.P.S."/>
            <person name="Koehler S.I."/>
            <person name="Kunde Y."/>
            <person name="Gleasner C.D."/>
            <person name="You Mak K.T."/>
            <person name="Polle J."/>
            <person name="Hovde B.T."/>
            <person name="Starkenburg S.R."/>
        </authorList>
    </citation>
    <scope>NUCLEOTIDE SEQUENCE [LARGE SCALE GENOMIC DNA]</scope>
    <source>
        <strain evidence="4 5">DOE0152z</strain>
    </source>
</reference>
<feature type="chain" id="PRO_5047234825" description="Kazal-like domain-containing protein" evidence="2">
    <location>
        <begin position="23"/>
        <end position="476"/>
    </location>
</feature>
<feature type="compositionally biased region" description="Polar residues" evidence="1">
    <location>
        <begin position="141"/>
        <end position="150"/>
    </location>
</feature>
<dbReference type="PROSITE" id="PS51465">
    <property type="entry name" value="KAZAL_2"/>
    <property type="match status" value="6"/>
</dbReference>
<feature type="domain" description="Kazal-like" evidence="3">
    <location>
        <begin position="174"/>
        <end position="218"/>
    </location>
</feature>
<feature type="signal peptide" evidence="2">
    <location>
        <begin position="1"/>
        <end position="22"/>
    </location>
</feature>
<dbReference type="InterPro" id="IPR053265">
    <property type="entry name" value="Serpin"/>
</dbReference>
<feature type="region of interest" description="Disordered" evidence="1">
    <location>
        <begin position="225"/>
        <end position="244"/>
    </location>
</feature>
<feature type="domain" description="Kazal-like" evidence="3">
    <location>
        <begin position="250"/>
        <end position="294"/>
    </location>
</feature>
<dbReference type="InterPro" id="IPR036058">
    <property type="entry name" value="Kazal_dom_sf"/>
</dbReference>
<dbReference type="CDD" id="cd00104">
    <property type="entry name" value="KAZAL_FS"/>
    <property type="match status" value="5"/>
</dbReference>
<evidence type="ECO:0000256" key="1">
    <source>
        <dbReference type="SAM" id="MobiDB-lite"/>
    </source>
</evidence>
<dbReference type="SUPFAM" id="SSF100895">
    <property type="entry name" value="Kazal-type serine protease inhibitors"/>
    <property type="match status" value="6"/>
</dbReference>
<feature type="domain" description="Kazal-like" evidence="3">
    <location>
        <begin position="306"/>
        <end position="350"/>
    </location>
</feature>
<dbReference type="EMBL" id="CP126219">
    <property type="protein sequence ID" value="WIA20392.1"/>
    <property type="molecule type" value="Genomic_DNA"/>
</dbReference>
<dbReference type="PANTHER" id="PTHR21131">
    <property type="entry name" value="SERINE-TYPE ENDOPEPTIDASE INHIBITOR"/>
    <property type="match status" value="1"/>
</dbReference>
<dbReference type="PROSITE" id="PS00282">
    <property type="entry name" value="KAZAL_1"/>
    <property type="match status" value="2"/>
</dbReference>
<dbReference type="Proteomes" id="UP001244341">
    <property type="component" value="Chromosome 12b"/>
</dbReference>
<proteinExistence type="predicted"/>
<gene>
    <name evidence="4" type="ORF">OEZ85_004813</name>
</gene>
<keyword evidence="5" id="KW-1185">Reference proteome</keyword>
<accession>A0ABY8UFV4</accession>
<dbReference type="InterPro" id="IPR002350">
    <property type="entry name" value="Kazal_dom"/>
</dbReference>
<name>A0ABY8UFV4_TETOB</name>
<evidence type="ECO:0000313" key="5">
    <source>
        <dbReference type="Proteomes" id="UP001244341"/>
    </source>
</evidence>
<evidence type="ECO:0000259" key="3">
    <source>
        <dbReference type="PROSITE" id="PS51465"/>
    </source>
</evidence>
<feature type="region of interest" description="Disordered" evidence="1">
    <location>
        <begin position="135"/>
        <end position="162"/>
    </location>
</feature>
<evidence type="ECO:0000313" key="4">
    <source>
        <dbReference type="EMBL" id="WIA20392.1"/>
    </source>
</evidence>
<dbReference type="Pfam" id="PF00050">
    <property type="entry name" value="Kazal_1"/>
    <property type="match status" value="5"/>
</dbReference>
<dbReference type="SMART" id="SM00280">
    <property type="entry name" value="KAZAL"/>
    <property type="match status" value="6"/>
</dbReference>
<keyword evidence="2" id="KW-0732">Signal</keyword>
<sequence>MQRSIACLALVCLLGAARTASASRPGCVCVALYDPVCGEDGKEYSNSCQADCAGVPVAYSGSCKAASSSTSLTLPGLIGSMLGTGSSTASPDDCMCTKQYNPVCGEDGITYPNQCQATCAGAAVAEDGECGSAPGAAAATNGKTPSSVTQEDGPAVKASSTDTPAAAAAAPATSGRKPGCVCAALYMPVCGADGNTYSNACDADCAGVAVAAQAMCEDAVSTADTGAPAAATPDAPDAATELQPAPAAGGAASSVCVCAAVYEPVCGDDGQDYSNACEADCAGATVLRKGRCSSSSLPAGSSSSGSSSSESCVCPMIYAPVCTKKGATRSNKCVAECKGETVAYEGACKPKAPGVVDEASSKDNATVTVAAAAGTDASTVAAADGGAEANATALAAPEDCSKPCSEFYAPVCGADGSTYANSCVAQCSAKTTVVKAGACPGSSTVKTSGAAPRSSSAGTMLLAAAFSAVWLVGMLL</sequence>
<dbReference type="Gene3D" id="3.30.60.30">
    <property type="match status" value="6"/>
</dbReference>
<dbReference type="PANTHER" id="PTHR21131:SF0">
    <property type="entry name" value="GEO10195P1-RELATED"/>
    <property type="match status" value="1"/>
</dbReference>
<feature type="domain" description="Kazal-like" evidence="3">
    <location>
        <begin position="16"/>
        <end position="65"/>
    </location>
</feature>
<feature type="domain" description="Kazal-like" evidence="3">
    <location>
        <begin position="394"/>
        <end position="441"/>
    </location>
</feature>
<feature type="domain" description="Kazal-like" evidence="3">
    <location>
        <begin position="88"/>
        <end position="132"/>
    </location>
</feature>
<evidence type="ECO:0000256" key="2">
    <source>
        <dbReference type="SAM" id="SignalP"/>
    </source>
</evidence>
<protein>
    <recommendedName>
        <fullName evidence="3">Kazal-like domain-containing protein</fullName>
    </recommendedName>
</protein>